<dbReference type="PANTHER" id="PTHR36109:SF2">
    <property type="entry name" value="MEMBRANE PROTEIN"/>
    <property type="match status" value="1"/>
</dbReference>
<dbReference type="EMBL" id="CP165734">
    <property type="protein sequence ID" value="XDV56858.1"/>
    <property type="molecule type" value="Genomic_DNA"/>
</dbReference>
<feature type="region of interest" description="Disordered" evidence="1">
    <location>
        <begin position="45"/>
        <end position="64"/>
    </location>
</feature>
<accession>A0AB39XIK4</accession>
<name>A0AB39XIK4_9BRAD</name>
<evidence type="ECO:0000313" key="2">
    <source>
        <dbReference type="EMBL" id="XDV56858.1"/>
    </source>
</evidence>
<feature type="region of interest" description="Disordered" evidence="1">
    <location>
        <begin position="185"/>
        <end position="206"/>
    </location>
</feature>
<evidence type="ECO:0000256" key="1">
    <source>
        <dbReference type="SAM" id="MobiDB-lite"/>
    </source>
</evidence>
<dbReference type="PANTHER" id="PTHR36109">
    <property type="entry name" value="MEMBRANE PROTEIN-RELATED"/>
    <property type="match status" value="1"/>
</dbReference>
<gene>
    <name evidence="2" type="ORF">AB8Z38_30340</name>
</gene>
<reference evidence="2" key="1">
    <citation type="submission" date="2024-08" db="EMBL/GenBank/DDBJ databases">
        <authorList>
            <person name="Chaddad Z."/>
            <person name="Lamrabet M."/>
            <person name="Bouhnik O."/>
            <person name="Alami S."/>
            <person name="Wipf D."/>
            <person name="Courty P.E."/>
            <person name="Missbah El Idrissi M."/>
        </authorList>
    </citation>
    <scope>NUCLEOTIDE SEQUENCE</scope>
    <source>
        <strain evidence="2">LLZ17</strain>
    </source>
</reference>
<dbReference type="RefSeq" id="WP_369721303.1">
    <property type="nucleotide sequence ID" value="NZ_CP165734.1"/>
</dbReference>
<organism evidence="2">
    <name type="scientific">Bradyrhizobium sp. LLZ17</name>
    <dbReference type="NCBI Taxonomy" id="3239388"/>
    <lineage>
        <taxon>Bacteria</taxon>
        <taxon>Pseudomonadati</taxon>
        <taxon>Pseudomonadota</taxon>
        <taxon>Alphaproteobacteria</taxon>
        <taxon>Hyphomicrobiales</taxon>
        <taxon>Nitrobacteraceae</taxon>
        <taxon>Bradyrhizobium</taxon>
    </lineage>
</organism>
<proteinExistence type="predicted"/>
<protein>
    <submittedName>
        <fullName evidence="2">General stress protein</fullName>
    </submittedName>
</protein>
<dbReference type="AlphaFoldDB" id="A0AB39XIK4"/>
<dbReference type="InterPro" id="IPR052948">
    <property type="entry name" value="Low_temp-induced_all0457"/>
</dbReference>
<sequence>MTVTISRLYDNYSDAQRAVTNLEAAGVPHSDLSIVANNSDNWYSTDKKVDRDRDGVDDRTEGAATGAGLGAGVGGAAGLLAGLGLLAIPGLGPVVAAGWLASTALGAVAGGATGGVVGALTQAGVSDEEAPLYAEGVRRGGTLVSARVPDADRARYEAILNQSAVNLRDRSAAWQKAGWKSYDPSAQPYGAEEVRKERQLYSTGVR</sequence>
<feature type="compositionally biased region" description="Basic and acidic residues" evidence="1">
    <location>
        <begin position="45"/>
        <end position="61"/>
    </location>
</feature>